<name>A0A4Q2T8G2_9HYPH</name>
<dbReference type="EMBL" id="SDVB01000196">
    <property type="protein sequence ID" value="RYC15296.1"/>
    <property type="molecule type" value="Genomic_DNA"/>
</dbReference>
<evidence type="ECO:0000313" key="1">
    <source>
        <dbReference type="EMBL" id="RYC15296.1"/>
    </source>
</evidence>
<reference evidence="1 2" key="1">
    <citation type="submission" date="2019-01" db="EMBL/GenBank/DDBJ databases">
        <authorList>
            <person name="Deng T."/>
        </authorList>
    </citation>
    <scope>NUCLEOTIDE SEQUENCE [LARGE SCALE GENOMIC DNA]</scope>
    <source>
        <strain evidence="1 2">F8825</strain>
    </source>
</reference>
<dbReference type="AlphaFoldDB" id="A0A4Q2T8G2"/>
<keyword evidence="2" id="KW-1185">Reference proteome</keyword>
<dbReference type="InterPro" id="IPR009057">
    <property type="entry name" value="Homeodomain-like_sf"/>
</dbReference>
<dbReference type="Proteomes" id="UP000291088">
    <property type="component" value="Unassembled WGS sequence"/>
</dbReference>
<dbReference type="SUPFAM" id="SSF46689">
    <property type="entry name" value="Homeodomain-like"/>
    <property type="match status" value="1"/>
</dbReference>
<evidence type="ECO:0000313" key="2">
    <source>
        <dbReference type="Proteomes" id="UP000291088"/>
    </source>
</evidence>
<dbReference type="RefSeq" id="WP_129331825.1">
    <property type="nucleotide sequence ID" value="NZ_SDVB01000196.1"/>
</dbReference>
<organism evidence="1 2">
    <name type="scientific">Ciceribacter ferrooxidans</name>
    <dbReference type="NCBI Taxonomy" id="2509717"/>
    <lineage>
        <taxon>Bacteria</taxon>
        <taxon>Pseudomonadati</taxon>
        <taxon>Pseudomonadota</taxon>
        <taxon>Alphaproteobacteria</taxon>
        <taxon>Hyphomicrobiales</taxon>
        <taxon>Rhizobiaceae</taxon>
        <taxon>Ciceribacter</taxon>
    </lineage>
</organism>
<sequence>MARHKSIPDEQVLDRLFDVIVETGPDGLTFAKGAATTGLSPASLVQRYGNRERLVEAILLHAWDKLDAETAVADAEEAVTPQGAVDLLMRLMPPESAERDATDGLLLLREDIRNPKLRARGAAWGHAVAEALGRRLSDDGEKGRRLGWQMAAVWQGAHIWWAFTRTEPAERAIRRMLVEWLERL</sequence>
<dbReference type="OrthoDB" id="6973663at2"/>
<gene>
    <name evidence="1" type="ORF">EUU22_09685</name>
</gene>
<comment type="caution">
    <text evidence="1">The sequence shown here is derived from an EMBL/GenBank/DDBJ whole genome shotgun (WGS) entry which is preliminary data.</text>
</comment>
<dbReference type="Gene3D" id="1.10.357.10">
    <property type="entry name" value="Tetracycline Repressor, domain 2"/>
    <property type="match status" value="1"/>
</dbReference>
<accession>A0A4Q2T8G2</accession>
<protein>
    <submittedName>
        <fullName evidence="1">TetR/AcrR family transcriptional regulator</fullName>
    </submittedName>
</protein>
<proteinExistence type="predicted"/>